<accession>Q0C6K9</accession>
<sequence length="87" mass="10083">MNIGLASIQIPRNPLPKRLSVAFQMRLRLSGCFTSSFLFHRYIKAIFPFPVHDNSSECAGHEMRFAKVAHIVTVWRMSWVKLHQKSL</sequence>
<dbReference type="Proteomes" id="UP000002534">
    <property type="component" value="Chromosome"/>
</dbReference>
<dbReference type="HOGENOM" id="CLU_2480571_0_0_7"/>
<protein>
    <submittedName>
        <fullName evidence="1">Uncharacterized protein</fullName>
    </submittedName>
</protein>
<evidence type="ECO:0000313" key="1">
    <source>
        <dbReference type="EMBL" id="ABI81928.1"/>
    </source>
</evidence>
<dbReference type="AlphaFoldDB" id="Q0C6K9"/>
<name>Q0C6K9_SYNC1</name>
<evidence type="ECO:0000313" key="2">
    <source>
        <dbReference type="Proteomes" id="UP000002534"/>
    </source>
</evidence>
<organism evidence="1 2">
    <name type="scientific">Syntrophotalea carbinolica (strain DSM 2380 / NBRC 103641 / GraBd1)</name>
    <name type="common">Pelobacter carbinolicus</name>
    <dbReference type="NCBI Taxonomy" id="338963"/>
    <lineage>
        <taxon>Bacteria</taxon>
        <taxon>Pseudomonadati</taxon>
        <taxon>Thermodesulfobacteriota</taxon>
        <taxon>Desulfuromonadia</taxon>
        <taxon>Desulfuromonadales</taxon>
        <taxon>Syntrophotaleaceae</taxon>
        <taxon>Syntrophotalea</taxon>
    </lineage>
</organism>
<dbReference type="EMBL" id="CP000142">
    <property type="protein sequence ID" value="ABI81928.1"/>
    <property type="molecule type" value="Genomic_DNA"/>
</dbReference>
<dbReference type="KEGG" id="pca:Pcar_3309"/>
<reference evidence="2" key="1">
    <citation type="submission" date="2005-10" db="EMBL/GenBank/DDBJ databases">
        <title>Complete sequence of Pelobacter carbinolicus DSM 2380.</title>
        <authorList>
            <person name="Copeland A."/>
            <person name="Lucas S."/>
            <person name="Lapidus A."/>
            <person name="Barry K."/>
            <person name="Detter J.C."/>
            <person name="Glavina T."/>
            <person name="Hammon N."/>
            <person name="Israni S."/>
            <person name="Pitluck S."/>
            <person name="Chertkov O."/>
            <person name="Schmutz J."/>
            <person name="Larimer F."/>
            <person name="Land M."/>
            <person name="Kyrpides N."/>
            <person name="Ivanova N."/>
            <person name="Richardson P."/>
        </authorList>
    </citation>
    <scope>NUCLEOTIDE SEQUENCE [LARGE SCALE GENOMIC DNA]</scope>
    <source>
        <strain evidence="2">DSM 2380 / NBRC 103641 / GraBd1</strain>
    </source>
</reference>
<reference evidence="1 2" key="2">
    <citation type="journal article" date="2012" name="BMC Genomics">
        <title>The genome of Pelobacter carbinolicus reveals surprising metabolic capabilities and physiological features.</title>
        <authorList>
            <person name="Aklujkar M."/>
            <person name="Haveman S.A."/>
            <person name="Didonato R.Jr."/>
            <person name="Chertkov O."/>
            <person name="Han C.S."/>
            <person name="Land M.L."/>
            <person name="Brown P."/>
            <person name="Lovley D.R."/>
        </authorList>
    </citation>
    <scope>NUCLEOTIDE SEQUENCE [LARGE SCALE GENOMIC DNA]</scope>
    <source>
        <strain evidence="2">DSM 2380 / NBRC 103641 / GraBd1</strain>
    </source>
</reference>
<gene>
    <name evidence="1" type="ordered locus">Pcar_3309</name>
</gene>
<keyword evidence="2" id="KW-1185">Reference proteome</keyword>
<proteinExistence type="predicted"/>